<dbReference type="Gene3D" id="3.90.1570.10">
    <property type="entry name" value="tt1808, chain A"/>
    <property type="match status" value="1"/>
</dbReference>
<dbReference type="SUPFAM" id="SSF52980">
    <property type="entry name" value="Restriction endonuclease-like"/>
    <property type="match status" value="1"/>
</dbReference>
<reference evidence="2" key="1">
    <citation type="submission" date="2019-12" db="EMBL/GenBank/DDBJ databases">
        <title>High-Quality draft genome sequences of three cyanobacteria isolated from the limestone walls of the Old Cathedral of Coimbra.</title>
        <authorList>
            <person name="Tiago I."/>
            <person name="Soares F."/>
            <person name="Portugal A."/>
        </authorList>
    </citation>
    <scope>NUCLEOTIDE SEQUENCE [LARGE SCALE GENOMIC DNA]</scope>
    <source>
        <strain evidence="2">C</strain>
    </source>
</reference>
<dbReference type="EMBL" id="WVIC01000010">
    <property type="protein sequence ID" value="NCJ06232.1"/>
    <property type="molecule type" value="Genomic_DNA"/>
</dbReference>
<name>A0A8K1ZYX4_9CYAN</name>
<proteinExistence type="predicted"/>
<dbReference type="PANTHER" id="PTHR34107">
    <property type="entry name" value="SLL0198 PROTEIN-RELATED"/>
    <property type="match status" value="1"/>
</dbReference>
<protein>
    <recommendedName>
        <fullName evidence="1">Putative restriction endonuclease domain-containing protein</fullName>
    </recommendedName>
</protein>
<keyword evidence="3" id="KW-1185">Reference proteome</keyword>
<dbReference type="CDD" id="cd06260">
    <property type="entry name" value="DUF820-like"/>
    <property type="match status" value="1"/>
</dbReference>
<dbReference type="InterPro" id="IPR012296">
    <property type="entry name" value="Nuclease_put_TT1808"/>
</dbReference>
<feature type="domain" description="Putative restriction endonuclease" evidence="1">
    <location>
        <begin position="17"/>
        <end position="124"/>
    </location>
</feature>
<dbReference type="AlphaFoldDB" id="A0A8K1ZYX4"/>
<dbReference type="PANTHER" id="PTHR34107:SF7">
    <property type="entry name" value="SLR2092 PROTEIN"/>
    <property type="match status" value="1"/>
</dbReference>
<organism evidence="2 3">
    <name type="scientific">Petrachloros mirabilis ULC683</name>
    <dbReference type="NCBI Taxonomy" id="2781853"/>
    <lineage>
        <taxon>Bacteria</taxon>
        <taxon>Bacillati</taxon>
        <taxon>Cyanobacteriota</taxon>
        <taxon>Cyanophyceae</taxon>
        <taxon>Synechococcales</taxon>
        <taxon>Petrachlorosaceae</taxon>
        <taxon>Petrachloros</taxon>
        <taxon>Petrachloros mirabilis</taxon>
    </lineage>
</organism>
<accession>A0A8K1ZYX4</accession>
<evidence type="ECO:0000259" key="1">
    <source>
        <dbReference type="Pfam" id="PF05685"/>
    </source>
</evidence>
<dbReference type="InterPro" id="IPR008538">
    <property type="entry name" value="Uma2"/>
</dbReference>
<sequence length="125" mass="13884">MTSLPLQVPKTLRVSDEQFLEFVKANPELRLERTATGELIAMPPSGSESGLHNSELTGDVVLWNRQGRLGKGFDSPTGFRLPNGAFRSPDVSWVAQDRWDTLTPKQRQGFAPLCADFVIELASER</sequence>
<comment type="caution">
    <text evidence="2">The sequence shown here is derived from an EMBL/GenBank/DDBJ whole genome shotgun (WGS) entry which is preliminary data.</text>
</comment>
<dbReference type="Proteomes" id="UP000607397">
    <property type="component" value="Unassembled WGS sequence"/>
</dbReference>
<evidence type="ECO:0000313" key="2">
    <source>
        <dbReference type="EMBL" id="NCJ06232.1"/>
    </source>
</evidence>
<dbReference type="Pfam" id="PF05685">
    <property type="entry name" value="Uma2"/>
    <property type="match status" value="1"/>
</dbReference>
<evidence type="ECO:0000313" key="3">
    <source>
        <dbReference type="Proteomes" id="UP000607397"/>
    </source>
</evidence>
<gene>
    <name evidence="2" type="ORF">GS597_06815</name>
</gene>
<dbReference type="InterPro" id="IPR011335">
    <property type="entry name" value="Restrct_endonuc-II-like"/>
</dbReference>